<name>A0ABQ9ELQ3_TEGGR</name>
<accession>A0ABQ9ELQ3</accession>
<dbReference type="EMBL" id="JARBDR010000813">
    <property type="protein sequence ID" value="KAJ8306184.1"/>
    <property type="molecule type" value="Genomic_DNA"/>
</dbReference>
<dbReference type="Proteomes" id="UP001217089">
    <property type="component" value="Unassembled WGS sequence"/>
</dbReference>
<keyword evidence="3" id="KW-1185">Reference proteome</keyword>
<keyword evidence="1" id="KW-0812">Transmembrane</keyword>
<organism evidence="2 3">
    <name type="scientific">Tegillarca granosa</name>
    <name type="common">Malaysian cockle</name>
    <name type="synonym">Anadara granosa</name>
    <dbReference type="NCBI Taxonomy" id="220873"/>
    <lineage>
        <taxon>Eukaryota</taxon>
        <taxon>Metazoa</taxon>
        <taxon>Spiralia</taxon>
        <taxon>Lophotrochozoa</taxon>
        <taxon>Mollusca</taxon>
        <taxon>Bivalvia</taxon>
        <taxon>Autobranchia</taxon>
        <taxon>Pteriomorphia</taxon>
        <taxon>Arcoida</taxon>
        <taxon>Arcoidea</taxon>
        <taxon>Arcidae</taxon>
        <taxon>Tegillarca</taxon>
    </lineage>
</organism>
<gene>
    <name evidence="2" type="ORF">KUTeg_016729</name>
</gene>
<reference evidence="2 3" key="1">
    <citation type="submission" date="2022-12" db="EMBL/GenBank/DDBJ databases">
        <title>Chromosome-level genome of Tegillarca granosa.</title>
        <authorList>
            <person name="Kim J."/>
        </authorList>
    </citation>
    <scope>NUCLEOTIDE SEQUENCE [LARGE SCALE GENOMIC DNA]</scope>
    <source>
        <strain evidence="2">Teg-2019</strain>
        <tissue evidence="2">Adductor muscle</tissue>
    </source>
</reference>
<keyword evidence="1" id="KW-0472">Membrane</keyword>
<comment type="caution">
    <text evidence="2">The sequence shown here is derived from an EMBL/GenBank/DDBJ whole genome shotgun (WGS) entry which is preliminary data.</text>
</comment>
<evidence type="ECO:0000313" key="2">
    <source>
        <dbReference type="EMBL" id="KAJ8306184.1"/>
    </source>
</evidence>
<proteinExistence type="predicted"/>
<evidence type="ECO:0000313" key="3">
    <source>
        <dbReference type="Proteomes" id="UP001217089"/>
    </source>
</evidence>
<protein>
    <submittedName>
        <fullName evidence="2">Uncharacterized protein</fullName>
    </submittedName>
</protein>
<feature type="transmembrane region" description="Helical" evidence="1">
    <location>
        <begin position="92"/>
        <end position="110"/>
    </location>
</feature>
<sequence>MMMSYHSTWDCKTITFLKTNSKLTEPIPVFKTRFNSHIQANWSLLESISILTPPSVKLQRFIPLQHRGSKCHELLHSAAFVEADRDGTNCNLVALALSGFLIPLSAIQFLSSKIF</sequence>
<evidence type="ECO:0000256" key="1">
    <source>
        <dbReference type="SAM" id="Phobius"/>
    </source>
</evidence>
<keyword evidence="1" id="KW-1133">Transmembrane helix</keyword>